<dbReference type="CDD" id="cd01392">
    <property type="entry name" value="HTH_LacI"/>
    <property type="match status" value="1"/>
</dbReference>
<dbReference type="EMBL" id="JACOQH010000007">
    <property type="protein sequence ID" value="MBC5754333.1"/>
    <property type="molecule type" value="Genomic_DNA"/>
</dbReference>
<dbReference type="PANTHER" id="PTHR30146">
    <property type="entry name" value="LACI-RELATED TRANSCRIPTIONAL REPRESSOR"/>
    <property type="match status" value="1"/>
</dbReference>
<reference evidence="5 6" key="1">
    <citation type="submission" date="2020-08" db="EMBL/GenBank/DDBJ databases">
        <title>Genome public.</title>
        <authorList>
            <person name="Liu C."/>
            <person name="Sun Q."/>
        </authorList>
    </citation>
    <scope>NUCLEOTIDE SEQUENCE [LARGE SCALE GENOMIC DNA]</scope>
    <source>
        <strain evidence="5 6">BX0805</strain>
    </source>
</reference>
<accession>A0ABR7IBU0</accession>
<dbReference type="GO" id="GO:0003677">
    <property type="term" value="F:DNA binding"/>
    <property type="evidence" value="ECO:0007669"/>
    <property type="project" value="UniProtKB-KW"/>
</dbReference>
<keyword evidence="2 5" id="KW-0238">DNA-binding</keyword>
<dbReference type="CDD" id="cd19974">
    <property type="entry name" value="PBP1_LacI-like"/>
    <property type="match status" value="1"/>
</dbReference>
<proteinExistence type="predicted"/>
<dbReference type="InterPro" id="IPR046335">
    <property type="entry name" value="LacI/GalR-like_sensor"/>
</dbReference>
<evidence type="ECO:0000313" key="5">
    <source>
        <dbReference type="EMBL" id="MBC5754333.1"/>
    </source>
</evidence>
<dbReference type="Pfam" id="PF13377">
    <property type="entry name" value="Peripla_BP_3"/>
    <property type="match status" value="1"/>
</dbReference>
<dbReference type="SMART" id="SM00354">
    <property type="entry name" value="HTH_LACI"/>
    <property type="match status" value="1"/>
</dbReference>
<dbReference type="PROSITE" id="PS50932">
    <property type="entry name" value="HTH_LACI_2"/>
    <property type="match status" value="1"/>
</dbReference>
<dbReference type="SUPFAM" id="SSF47413">
    <property type="entry name" value="lambda repressor-like DNA-binding domains"/>
    <property type="match status" value="1"/>
</dbReference>
<dbReference type="InterPro" id="IPR000843">
    <property type="entry name" value="HTH_LacI"/>
</dbReference>
<evidence type="ECO:0000256" key="1">
    <source>
        <dbReference type="ARBA" id="ARBA00023015"/>
    </source>
</evidence>
<feature type="domain" description="HTH lacI-type" evidence="4">
    <location>
        <begin position="5"/>
        <end position="56"/>
    </location>
</feature>
<keyword evidence="6" id="KW-1185">Reference proteome</keyword>
<sequence>MAKAVKLADIAVKLGVSTVTVSKALSGQKGVSEPMREKIKQLADEMGYKPPSAMKQQQAKSYNIGVLVSDRYLDKYDSFYWKMYQCVATKAVQKDCFTMLEVVTYENEMDITLPKIVLEHKVDGIVIVGKLSGEYLKELKKRCNIPTVYLDFYDEHVIEDSVISNSYYGSYLLTNYLFEQGHRKIAYVGTLLITASITDRYFGYAKSMMEHGVQIPKEWVIPDRDMKYGLINFDGKLENYKDQPTAYVCNSDLTASFLIKKLNEQGLSVPEDVSVVGFDNYLYPGLCEIGITTYEVDMKEMARKALHILTKKMNGEHYRQGISIVEGHMVHKDSVRSLEGGSESE</sequence>
<evidence type="ECO:0000259" key="4">
    <source>
        <dbReference type="PROSITE" id="PS50932"/>
    </source>
</evidence>
<name>A0ABR7IBU0_9FIRM</name>
<dbReference type="InterPro" id="IPR028082">
    <property type="entry name" value="Peripla_BP_I"/>
</dbReference>
<evidence type="ECO:0000313" key="6">
    <source>
        <dbReference type="Proteomes" id="UP000621540"/>
    </source>
</evidence>
<dbReference type="SUPFAM" id="SSF53822">
    <property type="entry name" value="Periplasmic binding protein-like I"/>
    <property type="match status" value="1"/>
</dbReference>
<dbReference type="RefSeq" id="WP_186982407.1">
    <property type="nucleotide sequence ID" value="NZ_JACOQH010000007.1"/>
</dbReference>
<keyword evidence="1" id="KW-0805">Transcription regulation</keyword>
<keyword evidence="3" id="KW-0804">Transcription</keyword>
<comment type="caution">
    <text evidence="5">The sequence shown here is derived from an EMBL/GenBank/DDBJ whole genome shotgun (WGS) entry which is preliminary data.</text>
</comment>
<dbReference type="Gene3D" id="1.10.260.40">
    <property type="entry name" value="lambda repressor-like DNA-binding domains"/>
    <property type="match status" value="1"/>
</dbReference>
<organism evidence="5 6">
    <name type="scientific">Roseburia yibonii</name>
    <dbReference type="NCBI Taxonomy" id="2763063"/>
    <lineage>
        <taxon>Bacteria</taxon>
        <taxon>Bacillati</taxon>
        <taxon>Bacillota</taxon>
        <taxon>Clostridia</taxon>
        <taxon>Lachnospirales</taxon>
        <taxon>Lachnospiraceae</taxon>
        <taxon>Roseburia</taxon>
    </lineage>
</organism>
<protein>
    <submittedName>
        <fullName evidence="5">LacI family DNA-binding transcriptional regulator</fullName>
    </submittedName>
</protein>
<dbReference type="Pfam" id="PF00356">
    <property type="entry name" value="LacI"/>
    <property type="match status" value="1"/>
</dbReference>
<evidence type="ECO:0000256" key="2">
    <source>
        <dbReference type="ARBA" id="ARBA00023125"/>
    </source>
</evidence>
<dbReference type="Proteomes" id="UP000621540">
    <property type="component" value="Unassembled WGS sequence"/>
</dbReference>
<dbReference type="PANTHER" id="PTHR30146:SF109">
    <property type="entry name" value="HTH-TYPE TRANSCRIPTIONAL REGULATOR GALS"/>
    <property type="match status" value="1"/>
</dbReference>
<dbReference type="InterPro" id="IPR010982">
    <property type="entry name" value="Lambda_DNA-bd_dom_sf"/>
</dbReference>
<evidence type="ECO:0000256" key="3">
    <source>
        <dbReference type="ARBA" id="ARBA00023163"/>
    </source>
</evidence>
<dbReference type="Gene3D" id="3.40.50.2300">
    <property type="match status" value="2"/>
</dbReference>
<gene>
    <name evidence="5" type="ORF">H8Z76_09990</name>
</gene>